<dbReference type="Proteomes" id="UP000494115">
    <property type="component" value="Unassembled WGS sequence"/>
</dbReference>
<keyword evidence="1" id="KW-1133">Transmembrane helix</keyword>
<evidence type="ECO:0000256" key="1">
    <source>
        <dbReference type="SAM" id="Phobius"/>
    </source>
</evidence>
<dbReference type="AlphaFoldDB" id="A0A6S7AYG7"/>
<keyword evidence="3" id="KW-1185">Reference proteome</keyword>
<sequence>MTTTSLIDLAVFLCALGWGLMAGFFFAFSI</sequence>
<keyword evidence="1" id="KW-0812">Transmembrane</keyword>
<evidence type="ECO:0000313" key="2">
    <source>
        <dbReference type="EMBL" id="CAB3781288.1"/>
    </source>
</evidence>
<evidence type="ECO:0000313" key="3">
    <source>
        <dbReference type="Proteomes" id="UP000494115"/>
    </source>
</evidence>
<organism evidence="2 3">
    <name type="scientific">Pararobbsia alpina</name>
    <dbReference type="NCBI Taxonomy" id="621374"/>
    <lineage>
        <taxon>Bacteria</taxon>
        <taxon>Pseudomonadati</taxon>
        <taxon>Pseudomonadota</taxon>
        <taxon>Betaproteobacteria</taxon>
        <taxon>Burkholderiales</taxon>
        <taxon>Burkholderiaceae</taxon>
        <taxon>Pararobbsia</taxon>
    </lineage>
</organism>
<name>A0A6S7AYG7_9BURK</name>
<keyword evidence="1" id="KW-0472">Membrane</keyword>
<protein>
    <submittedName>
        <fullName evidence="2">Uncharacterized protein</fullName>
    </submittedName>
</protein>
<feature type="transmembrane region" description="Helical" evidence="1">
    <location>
        <begin position="6"/>
        <end position="28"/>
    </location>
</feature>
<proteinExistence type="predicted"/>
<accession>A0A6S7AYG7</accession>
<reference evidence="2 3" key="1">
    <citation type="submission" date="2020-04" db="EMBL/GenBank/DDBJ databases">
        <authorList>
            <person name="De Canck E."/>
        </authorList>
    </citation>
    <scope>NUCLEOTIDE SEQUENCE [LARGE SCALE GENOMIC DNA]</scope>
    <source>
        <strain evidence="2 3">LMG 28138</strain>
    </source>
</reference>
<dbReference type="EMBL" id="CADIKM010000004">
    <property type="protein sequence ID" value="CAB3781288.1"/>
    <property type="molecule type" value="Genomic_DNA"/>
</dbReference>
<gene>
    <name evidence="2" type="ORF">LMG28138_01164</name>
</gene>